<dbReference type="RefSeq" id="WP_183562671.1">
    <property type="nucleotide sequence ID" value="NZ_CBCSLB010000005.1"/>
</dbReference>
<evidence type="ECO:0008006" key="4">
    <source>
        <dbReference type="Google" id="ProtNLM"/>
    </source>
</evidence>
<gene>
    <name evidence="2" type="ORF">FHS16_002655</name>
</gene>
<evidence type="ECO:0000313" key="2">
    <source>
        <dbReference type="EMBL" id="MBB3152605.1"/>
    </source>
</evidence>
<reference evidence="2 3" key="1">
    <citation type="submission" date="2020-08" db="EMBL/GenBank/DDBJ databases">
        <title>Genomic Encyclopedia of Type Strains, Phase III (KMG-III): the genomes of soil and plant-associated and newly described type strains.</title>
        <authorList>
            <person name="Whitman W."/>
        </authorList>
    </citation>
    <scope>NUCLEOTIDE SEQUENCE [LARGE SCALE GENOMIC DNA]</scope>
    <source>
        <strain evidence="2 3">CECT 8234</strain>
    </source>
</reference>
<feature type="transmembrane region" description="Helical" evidence="1">
    <location>
        <begin position="40"/>
        <end position="59"/>
    </location>
</feature>
<evidence type="ECO:0000313" key="3">
    <source>
        <dbReference type="Proteomes" id="UP000518605"/>
    </source>
</evidence>
<feature type="transmembrane region" description="Helical" evidence="1">
    <location>
        <begin position="7"/>
        <end position="28"/>
    </location>
</feature>
<keyword evidence="1" id="KW-1133">Transmembrane helix</keyword>
<accession>A0A7W5GAC3</accession>
<keyword evidence="3" id="KW-1185">Reference proteome</keyword>
<evidence type="ECO:0000256" key="1">
    <source>
        <dbReference type="SAM" id="Phobius"/>
    </source>
</evidence>
<keyword evidence="1" id="KW-0812">Transmembrane</keyword>
<comment type="caution">
    <text evidence="2">The sequence shown here is derived from an EMBL/GenBank/DDBJ whole genome shotgun (WGS) entry which is preliminary data.</text>
</comment>
<sequence length="73" mass="8940">MEELKILPIWFWILLVAALIAQSTWLFIDARKRDSMPWLWGIWGLIQIPMPLAFYFLFVRSGWFRRGRRKEEK</sequence>
<dbReference type="EMBL" id="JACHXW010000006">
    <property type="protein sequence ID" value="MBB3152605.1"/>
    <property type="molecule type" value="Genomic_DNA"/>
</dbReference>
<protein>
    <recommendedName>
        <fullName evidence="4">SigmaY antisigma factor component</fullName>
    </recommendedName>
</protein>
<dbReference type="AlphaFoldDB" id="A0A7W5GAC3"/>
<dbReference type="Proteomes" id="UP000518605">
    <property type="component" value="Unassembled WGS sequence"/>
</dbReference>
<name>A0A7W5GAC3_9BACL</name>
<proteinExistence type="predicted"/>
<organism evidence="2 3">
    <name type="scientific">Paenibacillus endophyticus</name>
    <dbReference type="NCBI Taxonomy" id="1294268"/>
    <lineage>
        <taxon>Bacteria</taxon>
        <taxon>Bacillati</taxon>
        <taxon>Bacillota</taxon>
        <taxon>Bacilli</taxon>
        <taxon>Bacillales</taxon>
        <taxon>Paenibacillaceae</taxon>
        <taxon>Paenibacillus</taxon>
    </lineage>
</organism>
<keyword evidence="1" id="KW-0472">Membrane</keyword>